<feature type="region of interest" description="Disordered" evidence="2">
    <location>
        <begin position="70"/>
        <end position="97"/>
    </location>
</feature>
<feature type="compositionally biased region" description="Gly residues" evidence="2">
    <location>
        <begin position="87"/>
        <end position="97"/>
    </location>
</feature>
<sequence length="97" mass="9359">MNIIDLQVEGMSCGSCVKHVTQALQPLPGVSGVEVDLASGRVRVSGELAQGGDSLVAALAAAGYPAKLATGSSTSSATSPPKASGCHSGGTGGCGCR</sequence>
<feature type="compositionally biased region" description="Low complexity" evidence="2">
    <location>
        <begin position="70"/>
        <end position="86"/>
    </location>
</feature>
<accession>A0AAU7LN79</accession>
<organism evidence="4">
    <name type="scientific">Polaromonas hydrogenivorans</name>
    <dbReference type="NCBI Taxonomy" id="335476"/>
    <lineage>
        <taxon>Bacteria</taxon>
        <taxon>Pseudomonadati</taxon>
        <taxon>Pseudomonadota</taxon>
        <taxon>Betaproteobacteria</taxon>
        <taxon>Burkholderiales</taxon>
        <taxon>Comamonadaceae</taxon>
        <taxon>Polaromonas</taxon>
    </lineage>
</organism>
<gene>
    <name evidence="4" type="ORF">ABLV49_14560</name>
</gene>
<feature type="domain" description="HMA" evidence="3">
    <location>
        <begin position="2"/>
        <end position="67"/>
    </location>
</feature>
<dbReference type="EMBL" id="CP157675">
    <property type="protein sequence ID" value="XBP69117.1"/>
    <property type="molecule type" value="Genomic_DNA"/>
</dbReference>
<evidence type="ECO:0000256" key="1">
    <source>
        <dbReference type="ARBA" id="ARBA00022723"/>
    </source>
</evidence>
<dbReference type="AlphaFoldDB" id="A0AAU7LN79"/>
<protein>
    <submittedName>
        <fullName evidence="4">Cation transporter</fullName>
    </submittedName>
</protein>
<dbReference type="InterPro" id="IPR017969">
    <property type="entry name" value="Heavy-metal-associated_CS"/>
</dbReference>
<dbReference type="PROSITE" id="PS01047">
    <property type="entry name" value="HMA_1"/>
    <property type="match status" value="1"/>
</dbReference>
<evidence type="ECO:0000313" key="4">
    <source>
        <dbReference type="EMBL" id="XBP69117.1"/>
    </source>
</evidence>
<reference evidence="4" key="1">
    <citation type="submission" date="2024-05" db="EMBL/GenBank/DDBJ databases">
        <authorList>
            <person name="Bunk B."/>
            <person name="Swiderski J."/>
            <person name="Sproer C."/>
            <person name="Thiel V."/>
        </authorList>
    </citation>
    <scope>NUCLEOTIDE SEQUENCE</scope>
    <source>
        <strain evidence="4">DSM 17735</strain>
    </source>
</reference>
<keyword evidence="1" id="KW-0479">Metal-binding</keyword>
<dbReference type="SUPFAM" id="SSF55008">
    <property type="entry name" value="HMA, heavy metal-associated domain"/>
    <property type="match status" value="1"/>
</dbReference>
<dbReference type="CDD" id="cd00371">
    <property type="entry name" value="HMA"/>
    <property type="match status" value="1"/>
</dbReference>
<dbReference type="RefSeq" id="WP_349277475.1">
    <property type="nucleotide sequence ID" value="NZ_CBCSCU010000035.1"/>
</dbReference>
<evidence type="ECO:0000259" key="3">
    <source>
        <dbReference type="PROSITE" id="PS50846"/>
    </source>
</evidence>
<dbReference type="InterPro" id="IPR036163">
    <property type="entry name" value="HMA_dom_sf"/>
</dbReference>
<dbReference type="Gene3D" id="3.30.70.100">
    <property type="match status" value="1"/>
</dbReference>
<dbReference type="GO" id="GO:0046872">
    <property type="term" value="F:metal ion binding"/>
    <property type="evidence" value="ECO:0007669"/>
    <property type="project" value="UniProtKB-KW"/>
</dbReference>
<dbReference type="PROSITE" id="PS50846">
    <property type="entry name" value="HMA_2"/>
    <property type="match status" value="1"/>
</dbReference>
<evidence type="ECO:0000256" key="2">
    <source>
        <dbReference type="SAM" id="MobiDB-lite"/>
    </source>
</evidence>
<dbReference type="InterPro" id="IPR006121">
    <property type="entry name" value="HMA_dom"/>
</dbReference>
<dbReference type="Pfam" id="PF00403">
    <property type="entry name" value="HMA"/>
    <property type="match status" value="1"/>
</dbReference>
<proteinExistence type="predicted"/>
<name>A0AAU7LN79_9BURK</name>